<dbReference type="AlphaFoldDB" id="A0A1I7TJS0"/>
<feature type="transmembrane region" description="Helical" evidence="6">
    <location>
        <begin position="178"/>
        <end position="197"/>
    </location>
</feature>
<evidence type="ECO:0000313" key="10">
    <source>
        <dbReference type="WBParaSite" id="Csp11.Scaffold626.g6603.t2"/>
    </source>
</evidence>
<proteinExistence type="predicted"/>
<protein>
    <submittedName>
        <fullName evidence="10">Sulfate_transp domain-containing protein</fullName>
    </submittedName>
</protein>
<keyword evidence="3 6" id="KW-1133">Transmembrane helix</keyword>
<sequence length="695" mass="78821">MNQAEYDKKYEYNRESSGNWLSKKVDNYGNALTRKGFVPALKRRVRCIKWLEKYKPSEMLISDLIAGITVGIYNVPQAMSYSTLAGLPPVYGLYASFFPPLFYSIFGSATHSSIGVFSITCLMVNKCSERMLNHENKEDFPGLTKIQAITSLCVLTGIIQAVMAIVRCDKLMKFLSEPAISAITFSACFFGVVTQIPKFCGFSVPSRNEPYFGLFYSIYAICTHLTKTNLVTLCVSSCSMAFLVLSKIFIDPMVESYDGILKGIPFPKELITIILAILASHFLNLEQNYGVKTLHTVPRGFPSPDIPRTDIWTYIIQDAFSIAIVAYAVTMAMGQIFARKHKYRIDSNQELLALGLINIGSSFFSVFPTSCSLSRTLVNERCGAKSQLSGIISAIVILFVILFVGPLLEALPNCVLAAIVLVVVEPLLRNITKLPRLWRCSKHDFVKYFVLDHSLRCATDFCKCGKVSRQRRRCDPRNKKRRNSVDSQEGTDWTAIILDCHTWTYTDSMGIAAVKDINEDLQKLQILPLFANLKSSLRRQYEQAELLEEEYVCEKEVSKLEQRISEEEKRIEEEKAKLSQEKNHIAKLNGGVVEYNLESGNNKEETVHVEFKHKQDEQQIGQDQRRLNLQKKILAQKKLKLTNQKKKADDKKQAAVNSKRIANYQIYPSIQEALKSAHELVDKQQNFFKKLVPKE</sequence>
<dbReference type="GO" id="GO:0016020">
    <property type="term" value="C:membrane"/>
    <property type="evidence" value="ECO:0007669"/>
    <property type="project" value="UniProtKB-SubCell"/>
</dbReference>
<evidence type="ECO:0000256" key="4">
    <source>
        <dbReference type="ARBA" id="ARBA00023136"/>
    </source>
</evidence>
<accession>A0A1I7TJS0</accession>
<comment type="subcellular location">
    <subcellularLocation>
        <location evidence="1">Membrane</location>
        <topology evidence="1">Multi-pass membrane protein</topology>
    </subcellularLocation>
</comment>
<evidence type="ECO:0000256" key="1">
    <source>
        <dbReference type="ARBA" id="ARBA00004141"/>
    </source>
</evidence>
<dbReference type="eggNOG" id="KOG0236">
    <property type="taxonomic scope" value="Eukaryota"/>
</dbReference>
<dbReference type="InterPro" id="IPR011547">
    <property type="entry name" value="SLC26A/SulP_dom"/>
</dbReference>
<name>A0A1I7TJS0_9PELO</name>
<dbReference type="Gene3D" id="3.30.750.24">
    <property type="entry name" value="STAS domain"/>
    <property type="match status" value="1"/>
</dbReference>
<evidence type="ECO:0000256" key="5">
    <source>
        <dbReference type="SAM" id="Coils"/>
    </source>
</evidence>
<evidence type="ECO:0000313" key="9">
    <source>
        <dbReference type="Proteomes" id="UP000095282"/>
    </source>
</evidence>
<feature type="coiled-coil region" evidence="5">
    <location>
        <begin position="530"/>
        <end position="584"/>
    </location>
</feature>
<reference evidence="10" key="1">
    <citation type="submission" date="2016-11" db="UniProtKB">
        <authorList>
            <consortium name="WormBaseParasite"/>
        </authorList>
    </citation>
    <scope>IDENTIFICATION</scope>
</reference>
<evidence type="ECO:0000256" key="2">
    <source>
        <dbReference type="ARBA" id="ARBA00022692"/>
    </source>
</evidence>
<feature type="transmembrane region" description="Helical" evidence="6">
    <location>
        <begin position="101"/>
        <end position="125"/>
    </location>
</feature>
<feature type="transmembrane region" description="Helical" evidence="6">
    <location>
        <begin position="386"/>
        <end position="404"/>
    </location>
</feature>
<dbReference type="Proteomes" id="UP000095282">
    <property type="component" value="Unplaced"/>
</dbReference>
<dbReference type="PANTHER" id="PTHR11814">
    <property type="entry name" value="SULFATE TRANSPORTER"/>
    <property type="match status" value="1"/>
</dbReference>
<keyword evidence="2 6" id="KW-0812">Transmembrane</keyword>
<feature type="transmembrane region" description="Helical" evidence="6">
    <location>
        <begin position="311"/>
        <end position="331"/>
    </location>
</feature>
<feature type="domain" description="STAS" evidence="8">
    <location>
        <begin position="484"/>
        <end position="550"/>
    </location>
</feature>
<dbReference type="GO" id="GO:0055085">
    <property type="term" value="P:transmembrane transport"/>
    <property type="evidence" value="ECO:0007669"/>
    <property type="project" value="InterPro"/>
</dbReference>
<feature type="transmembrane region" description="Helical" evidence="6">
    <location>
        <begin position="351"/>
        <end position="374"/>
    </location>
</feature>
<evidence type="ECO:0000256" key="3">
    <source>
        <dbReference type="ARBA" id="ARBA00022989"/>
    </source>
</evidence>
<evidence type="ECO:0000256" key="6">
    <source>
        <dbReference type="SAM" id="Phobius"/>
    </source>
</evidence>
<keyword evidence="5" id="KW-0175">Coiled coil</keyword>
<dbReference type="STRING" id="1561998.A0A1I7TJS0"/>
<evidence type="ECO:0000259" key="7">
    <source>
        <dbReference type="Pfam" id="PF00916"/>
    </source>
</evidence>
<dbReference type="Pfam" id="PF00916">
    <property type="entry name" value="Sulfate_transp"/>
    <property type="match status" value="1"/>
</dbReference>
<keyword evidence="4 6" id="KW-0472">Membrane</keyword>
<keyword evidence="9" id="KW-1185">Reference proteome</keyword>
<feature type="transmembrane region" description="Helical" evidence="6">
    <location>
        <begin position="59"/>
        <end position="81"/>
    </location>
</feature>
<organism evidence="9 10">
    <name type="scientific">Caenorhabditis tropicalis</name>
    <dbReference type="NCBI Taxonomy" id="1561998"/>
    <lineage>
        <taxon>Eukaryota</taxon>
        <taxon>Metazoa</taxon>
        <taxon>Ecdysozoa</taxon>
        <taxon>Nematoda</taxon>
        <taxon>Chromadorea</taxon>
        <taxon>Rhabditida</taxon>
        <taxon>Rhabditina</taxon>
        <taxon>Rhabditomorpha</taxon>
        <taxon>Rhabditoidea</taxon>
        <taxon>Rhabditidae</taxon>
        <taxon>Peloderinae</taxon>
        <taxon>Caenorhabditis</taxon>
    </lineage>
</organism>
<dbReference type="WBParaSite" id="Csp11.Scaffold626.g6603.t2">
    <property type="protein sequence ID" value="Csp11.Scaffold626.g6603.t2"/>
    <property type="gene ID" value="Csp11.Scaffold626.g6603"/>
</dbReference>
<dbReference type="InterPro" id="IPR001902">
    <property type="entry name" value="SLC26A/SulP_fam"/>
</dbReference>
<evidence type="ECO:0000259" key="8">
    <source>
        <dbReference type="Pfam" id="PF01740"/>
    </source>
</evidence>
<dbReference type="InterPro" id="IPR036513">
    <property type="entry name" value="STAS_dom_sf"/>
</dbReference>
<dbReference type="Pfam" id="PF01740">
    <property type="entry name" value="STAS"/>
    <property type="match status" value="1"/>
</dbReference>
<dbReference type="InterPro" id="IPR002645">
    <property type="entry name" value="STAS_dom"/>
</dbReference>
<dbReference type="SUPFAM" id="SSF52091">
    <property type="entry name" value="SpoIIaa-like"/>
    <property type="match status" value="1"/>
</dbReference>
<feature type="domain" description="SLC26A/SulP transporter" evidence="7">
    <location>
        <begin position="60"/>
        <end position="449"/>
    </location>
</feature>